<dbReference type="PATRIC" id="fig|525362.12.peg.1049"/>
<feature type="transmembrane region" description="Helical" evidence="1">
    <location>
        <begin position="24"/>
        <end position="44"/>
    </location>
</feature>
<keyword evidence="1" id="KW-0472">Membrane</keyword>
<organism evidence="2 3">
    <name type="scientific">Ligilactobacillus ruminis ATCC 25644</name>
    <dbReference type="NCBI Taxonomy" id="525362"/>
    <lineage>
        <taxon>Bacteria</taxon>
        <taxon>Bacillati</taxon>
        <taxon>Bacillota</taxon>
        <taxon>Bacilli</taxon>
        <taxon>Lactobacillales</taxon>
        <taxon>Lactobacillaceae</taxon>
        <taxon>Ligilactobacillus</taxon>
    </lineage>
</organism>
<name>E7FQ37_9LACO</name>
<comment type="caution">
    <text evidence="2">The sequence shown here is derived from an EMBL/GenBank/DDBJ whole genome shotgun (WGS) entry which is preliminary data.</text>
</comment>
<dbReference type="Proteomes" id="UP000004099">
    <property type="component" value="Unassembled WGS sequence"/>
</dbReference>
<feature type="transmembrane region" description="Helical" evidence="1">
    <location>
        <begin position="320"/>
        <end position="344"/>
    </location>
</feature>
<feature type="transmembrane region" description="Helical" evidence="1">
    <location>
        <begin position="86"/>
        <end position="111"/>
    </location>
</feature>
<dbReference type="EMBL" id="ACGS02000034">
    <property type="protein sequence ID" value="EFZ34826.1"/>
    <property type="molecule type" value="Genomic_DNA"/>
</dbReference>
<keyword evidence="1" id="KW-1133">Transmembrane helix</keyword>
<keyword evidence="1" id="KW-0812">Transmembrane</keyword>
<evidence type="ECO:0008006" key="4">
    <source>
        <dbReference type="Google" id="ProtNLM"/>
    </source>
</evidence>
<feature type="transmembrane region" description="Helical" evidence="1">
    <location>
        <begin position="242"/>
        <end position="261"/>
    </location>
</feature>
<dbReference type="HOGENOM" id="CLU_032630_1_0_9"/>
<feature type="transmembrane region" description="Helical" evidence="1">
    <location>
        <begin position="215"/>
        <end position="235"/>
    </location>
</feature>
<sequence length="401" mass="45660">MEPISFEKTYQSSLGIKIRNRLRWIPEASYLLAFFLYITGQFIQGTMLAKLIPGTITYHIQMLAAFMAIAKALLFDKHSVKDWSIIFLLGSVLWASGNNAVLLEIFYYYIFIVSAQDVDFSKIAKVFFITISSALLVTFLLAKFRIIHGLAYSRPNGAMRYALGTIYPSDLAARFFCLMLAYVIIKNFKLCFPEYLGMVAATLTTYVVTDTKVDFILMTLLILVSIFYKQTVSILKLLTSRGIAMILGTAVTAIILSTYFYTPGNPVLSMIDRALSGRLHYSHMAFKNYNVTSLGQYIDQHGFGGSTKAVLNYFYIDCSYIRVLMMFGCITFIIMVIFLLYLSYNFMNKQVYALEVALIFIALSALIDQHIWELSFNIIFLATFADLDNFRNNSHSLFFSR</sequence>
<gene>
    <name evidence="2" type="ORF">HMPREF0542_11014</name>
</gene>
<evidence type="ECO:0000256" key="1">
    <source>
        <dbReference type="SAM" id="Phobius"/>
    </source>
</evidence>
<dbReference type="AlphaFoldDB" id="E7FQ37"/>
<proteinExistence type="predicted"/>
<accession>E7FQ37</accession>
<feature type="transmembrane region" description="Helical" evidence="1">
    <location>
        <begin position="123"/>
        <end position="142"/>
    </location>
</feature>
<evidence type="ECO:0000313" key="2">
    <source>
        <dbReference type="EMBL" id="EFZ34826.1"/>
    </source>
</evidence>
<evidence type="ECO:0000313" key="3">
    <source>
        <dbReference type="Proteomes" id="UP000004099"/>
    </source>
</evidence>
<protein>
    <recommendedName>
        <fullName evidence="4">Polymerase</fullName>
    </recommendedName>
</protein>
<feature type="transmembrane region" description="Helical" evidence="1">
    <location>
        <begin position="56"/>
        <end position="74"/>
    </location>
</feature>
<reference evidence="2 3" key="1">
    <citation type="submission" date="2011-01" db="EMBL/GenBank/DDBJ databases">
        <authorList>
            <person name="Muzny D."/>
            <person name="Qin X."/>
            <person name="Buhay C."/>
            <person name="Dugan-Rocha S."/>
            <person name="Ding Y."/>
            <person name="Chen G."/>
            <person name="Hawes A."/>
            <person name="Holder M."/>
            <person name="Jhangiani S."/>
            <person name="Johnson A."/>
            <person name="Khan Z."/>
            <person name="Li Z."/>
            <person name="Liu W."/>
            <person name="Liu X."/>
            <person name="Perez L."/>
            <person name="Shen H."/>
            <person name="Wang Q."/>
            <person name="Watt J."/>
            <person name="Xi L."/>
            <person name="Xin Y."/>
            <person name="Zhou J."/>
            <person name="Deng J."/>
            <person name="Jiang H."/>
            <person name="Liu Y."/>
            <person name="Qu J."/>
            <person name="Song X.-Z."/>
            <person name="Zhang L."/>
            <person name="Villasana D."/>
            <person name="Johnson A."/>
            <person name="Liu J."/>
            <person name="Liyanage D."/>
            <person name="Lorensuhewa L."/>
            <person name="Robinson T."/>
            <person name="Song A."/>
            <person name="Song B.-B."/>
            <person name="Dinh H."/>
            <person name="Thornton R."/>
            <person name="Coyle M."/>
            <person name="Francisco L."/>
            <person name="Jackson L."/>
            <person name="Javaid M."/>
            <person name="Korchina V."/>
            <person name="Kovar C."/>
            <person name="Mata R."/>
            <person name="Mathew T."/>
            <person name="Ngo R."/>
            <person name="Nguyen L."/>
            <person name="Nguyen N."/>
            <person name="Okwuonu G."/>
            <person name="Ongeri F."/>
            <person name="Pham C."/>
            <person name="Simmons D."/>
            <person name="Wilczek-Boney K."/>
            <person name="Hale W."/>
            <person name="Jakkamsetti A."/>
            <person name="Pham P."/>
            <person name="Ruth R."/>
            <person name="San Lucas F."/>
            <person name="Warren J."/>
            <person name="Zhang J."/>
            <person name="Zhao Z."/>
            <person name="Zhou C."/>
            <person name="Zhu D."/>
            <person name="Lee S."/>
            <person name="Bess C."/>
            <person name="Blankenburg K."/>
            <person name="Forbes L."/>
            <person name="Fu Q."/>
            <person name="Gubbala S."/>
            <person name="Hirani K."/>
            <person name="Jayaseelan J.C."/>
            <person name="Lara F."/>
            <person name="Munidasa M."/>
            <person name="Palculict T."/>
            <person name="Patil S."/>
            <person name="Pu L.-L."/>
            <person name="Saada N."/>
            <person name="Tang L."/>
            <person name="Weissenberger G."/>
            <person name="Zhu Y."/>
            <person name="Hemphill L."/>
            <person name="Shang Y."/>
            <person name="Youmans B."/>
            <person name="Ayvaz T."/>
            <person name="Ross M."/>
            <person name="Santibanez J."/>
            <person name="Aqrawi P."/>
            <person name="Gross S."/>
            <person name="Joshi V."/>
            <person name="Fowler G."/>
            <person name="Nazareth L."/>
            <person name="Reid J."/>
            <person name="Worley K."/>
            <person name="Petrosino J."/>
            <person name="Highlander S."/>
            <person name="Gibbs R."/>
        </authorList>
    </citation>
    <scope>NUCLEOTIDE SEQUENCE [LARGE SCALE GENOMIC DNA]</scope>
    <source>
        <strain evidence="2 3">ATCC 25644</strain>
    </source>
</reference>
<feature type="transmembrane region" description="Helical" evidence="1">
    <location>
        <begin position="351"/>
        <end position="372"/>
    </location>
</feature>
<feature type="transmembrane region" description="Helical" evidence="1">
    <location>
        <begin position="163"/>
        <end position="185"/>
    </location>
</feature>
<dbReference type="RefSeq" id="WP_003697797.1">
    <property type="nucleotide sequence ID" value="NZ_AFYE01000056.1"/>
</dbReference>